<comment type="similarity">
    <text evidence="2 11">Belongs to the UQCR10/QCR9 family.</text>
</comment>
<keyword evidence="5" id="KW-0812">Transmembrane</keyword>
<evidence type="ECO:0000256" key="5">
    <source>
        <dbReference type="ARBA" id="ARBA00022692"/>
    </source>
</evidence>
<keyword evidence="4 11" id="KW-0679">Respiratory chain</keyword>
<dbReference type="GO" id="GO:0045275">
    <property type="term" value="C:respiratory chain complex III"/>
    <property type="evidence" value="ECO:0007669"/>
    <property type="project" value="UniProtKB-UniRule"/>
</dbReference>
<sequence>MSGISTLAYRAFTKRFSTILLTASVSVFAFDIVFNKATNAYWEHKNKGKLWKDVKEQLAVEQ</sequence>
<comment type="subcellular location">
    <subcellularLocation>
        <location evidence="1 11">Mitochondrion inner membrane</location>
        <topology evidence="1 11">Single-pass membrane protein</topology>
    </subcellularLocation>
</comment>
<proteinExistence type="inferred from homology"/>
<dbReference type="InterPro" id="IPR008027">
    <property type="entry name" value="QCR9"/>
</dbReference>
<dbReference type="FunFam" id="1.20.5.260:FF:000001">
    <property type="entry name" value="Cytochrome b-c1 complex subunit 9"/>
    <property type="match status" value="1"/>
</dbReference>
<evidence type="ECO:0000256" key="3">
    <source>
        <dbReference type="ARBA" id="ARBA00022448"/>
    </source>
</evidence>
<comment type="function">
    <text evidence="11">Component of the ubiquinol-cytochrome c oxidoreductase, a multisubunit transmembrane complex that is part of the mitochondrial electron transport chain which drives oxidative phosphorylation. The complex plays an important role in the uptake of multiple carbon sources present in different host niches.</text>
</comment>
<organism evidence="12">
    <name type="scientific">Strongyloides stercoralis</name>
    <name type="common">Threadworm</name>
    <dbReference type="NCBI Taxonomy" id="6248"/>
    <lineage>
        <taxon>Eukaryota</taxon>
        <taxon>Metazoa</taxon>
        <taxon>Ecdysozoa</taxon>
        <taxon>Nematoda</taxon>
        <taxon>Chromadorea</taxon>
        <taxon>Rhabditida</taxon>
        <taxon>Tylenchina</taxon>
        <taxon>Panagrolaimomorpha</taxon>
        <taxon>Strongyloidoidea</taxon>
        <taxon>Strongyloididae</taxon>
        <taxon>Strongyloides</taxon>
    </lineage>
</organism>
<comment type="subunit">
    <text evidence="11">Component of the ubiquinol-cytochrome c oxidoreductase (cytochrome b-c1 complex, complex III, CIII), a multisubunit enzyme composed of 3 respiratory subunits cytochrome b, cytochrome c1 and Rieske protein, 2 core protein subunits, and additional low-molecular weight protein subunits.</text>
</comment>
<evidence type="ECO:0000256" key="4">
    <source>
        <dbReference type="ARBA" id="ARBA00022660"/>
    </source>
</evidence>
<dbReference type="PANTHER" id="PTHR12980">
    <property type="entry name" value="UBIQUINOL-CYTOCHROME C REDUCTASE COMPLEX, SUBUNIT X"/>
    <property type="match status" value="1"/>
</dbReference>
<accession>A0A0K0EKP9</accession>
<evidence type="ECO:0000256" key="11">
    <source>
        <dbReference type="RuleBase" id="RU368056"/>
    </source>
</evidence>
<evidence type="ECO:0000256" key="9">
    <source>
        <dbReference type="ARBA" id="ARBA00023128"/>
    </source>
</evidence>
<reference evidence="12" key="1">
    <citation type="submission" date="2015-08" db="UniProtKB">
        <authorList>
            <consortium name="WormBaseParasite"/>
        </authorList>
    </citation>
    <scope>IDENTIFICATION</scope>
</reference>
<dbReference type="STRING" id="6248.A0A0K0EKP9"/>
<keyword evidence="7 11" id="KW-0249">Electron transport</keyword>
<name>A0A0K0EKP9_STRER</name>
<keyword evidence="3 11" id="KW-0813">Transport</keyword>
<evidence type="ECO:0000256" key="6">
    <source>
        <dbReference type="ARBA" id="ARBA00022792"/>
    </source>
</evidence>
<evidence type="ECO:0000256" key="10">
    <source>
        <dbReference type="ARBA" id="ARBA00023136"/>
    </source>
</evidence>
<dbReference type="SUPFAM" id="SSF81514">
    <property type="entry name" value="Subunit X (non-heme 7 kDa protein) of cytochrome bc1 complex (Ubiquinol-cytochrome c reductase)"/>
    <property type="match status" value="1"/>
</dbReference>
<dbReference type="GO" id="GO:0005743">
    <property type="term" value="C:mitochondrial inner membrane"/>
    <property type="evidence" value="ECO:0007669"/>
    <property type="project" value="UniProtKB-SubCell"/>
</dbReference>
<keyword evidence="10" id="KW-0472">Membrane</keyword>
<evidence type="ECO:0000313" key="12">
    <source>
        <dbReference type="WBParaSite" id="SSTP_0001004150.1"/>
    </source>
</evidence>
<evidence type="ECO:0000256" key="1">
    <source>
        <dbReference type="ARBA" id="ARBA00004434"/>
    </source>
</evidence>
<dbReference type="PANTHER" id="PTHR12980:SF0">
    <property type="entry name" value="CYTOCHROME B-C1 COMPLEX SUBUNIT 9"/>
    <property type="match status" value="1"/>
</dbReference>
<keyword evidence="8" id="KW-1133">Transmembrane helix</keyword>
<evidence type="ECO:0000256" key="8">
    <source>
        <dbReference type="ARBA" id="ARBA00022989"/>
    </source>
</evidence>
<dbReference type="Pfam" id="PF05365">
    <property type="entry name" value="UCR_UQCRX_QCR9"/>
    <property type="match status" value="1"/>
</dbReference>
<dbReference type="Gene3D" id="1.20.5.260">
    <property type="entry name" value="Cytochrome b-c1 complex subunit 9"/>
    <property type="match status" value="1"/>
</dbReference>
<evidence type="ECO:0000256" key="2">
    <source>
        <dbReference type="ARBA" id="ARBA00007856"/>
    </source>
</evidence>
<protein>
    <recommendedName>
        <fullName evidence="11">Complex III subunit 9</fullName>
    </recommendedName>
</protein>
<dbReference type="AlphaFoldDB" id="A0A0K0EKP9"/>
<evidence type="ECO:0000256" key="7">
    <source>
        <dbReference type="ARBA" id="ARBA00022982"/>
    </source>
</evidence>
<keyword evidence="9 11" id="KW-0496">Mitochondrion</keyword>
<dbReference type="InterPro" id="IPR036656">
    <property type="entry name" value="QCR9_sf"/>
</dbReference>
<dbReference type="WBParaSite" id="SSTP_0001004150.1">
    <property type="protein sequence ID" value="SSTP_0001004150.1"/>
    <property type="gene ID" value="SSTP_0001004150"/>
</dbReference>
<keyword evidence="6 11" id="KW-0999">Mitochondrion inner membrane</keyword>
<dbReference type="GO" id="GO:0006122">
    <property type="term" value="P:mitochondrial electron transport, ubiquinol to cytochrome c"/>
    <property type="evidence" value="ECO:0007669"/>
    <property type="project" value="UniProtKB-UniRule"/>
</dbReference>